<name>A0AAV8YNP7_9CUCU</name>
<evidence type="ECO:0000313" key="1">
    <source>
        <dbReference type="EMBL" id="KAJ8952287.1"/>
    </source>
</evidence>
<keyword evidence="2" id="KW-1185">Reference proteome</keyword>
<dbReference type="AlphaFoldDB" id="A0AAV8YNP7"/>
<accession>A0AAV8YNP7</accession>
<sequence length="110" mass="12855">MCPKFLEDIRKHPDKFFKYYRTSIASFDELLETLRPLITKQETSFKKPINAEERLSVTLSNIVTVIGKTDWVRMWIEWIVVLSYKMVFDMCVVVVGVVEVGLHCEIKAVN</sequence>
<organism evidence="1 2">
    <name type="scientific">Aromia moschata</name>
    <dbReference type="NCBI Taxonomy" id="1265417"/>
    <lineage>
        <taxon>Eukaryota</taxon>
        <taxon>Metazoa</taxon>
        <taxon>Ecdysozoa</taxon>
        <taxon>Arthropoda</taxon>
        <taxon>Hexapoda</taxon>
        <taxon>Insecta</taxon>
        <taxon>Pterygota</taxon>
        <taxon>Neoptera</taxon>
        <taxon>Endopterygota</taxon>
        <taxon>Coleoptera</taxon>
        <taxon>Polyphaga</taxon>
        <taxon>Cucujiformia</taxon>
        <taxon>Chrysomeloidea</taxon>
        <taxon>Cerambycidae</taxon>
        <taxon>Cerambycinae</taxon>
        <taxon>Callichromatini</taxon>
        <taxon>Aromia</taxon>
    </lineage>
</organism>
<proteinExistence type="predicted"/>
<protein>
    <submittedName>
        <fullName evidence="1">Uncharacterized protein</fullName>
    </submittedName>
</protein>
<dbReference type="EMBL" id="JAPWTK010000071">
    <property type="protein sequence ID" value="KAJ8952287.1"/>
    <property type="molecule type" value="Genomic_DNA"/>
</dbReference>
<comment type="caution">
    <text evidence="1">The sequence shown here is derived from an EMBL/GenBank/DDBJ whole genome shotgun (WGS) entry which is preliminary data.</text>
</comment>
<gene>
    <name evidence="1" type="ORF">NQ318_007455</name>
</gene>
<evidence type="ECO:0000313" key="2">
    <source>
        <dbReference type="Proteomes" id="UP001162162"/>
    </source>
</evidence>
<reference evidence="1" key="1">
    <citation type="journal article" date="2023" name="Insect Mol. Biol.">
        <title>Genome sequencing provides insights into the evolution of gene families encoding plant cell wall-degrading enzymes in longhorned beetles.</title>
        <authorList>
            <person name="Shin N.R."/>
            <person name="Okamura Y."/>
            <person name="Kirsch R."/>
            <person name="Pauchet Y."/>
        </authorList>
    </citation>
    <scope>NUCLEOTIDE SEQUENCE</scope>
    <source>
        <strain evidence="1">AMC_N1</strain>
    </source>
</reference>
<dbReference type="Proteomes" id="UP001162162">
    <property type="component" value="Unassembled WGS sequence"/>
</dbReference>